<reference evidence="2 3" key="1">
    <citation type="journal article" date="2019" name="Virus Res.">
        <title>Genomic characterization of a novel virulent phage infecting the Aeromonas hydrophila isolated from rainbow trout (Oncorhynchus mykiss).</title>
        <authorList>
            <person name="Cao Y."/>
            <person name="Li S."/>
            <person name="Wang D."/>
            <person name="Zhao J."/>
            <person name="Xu L."/>
            <person name="Liu H."/>
            <person name="Lu T."/>
            <person name="Mou Z."/>
        </authorList>
    </citation>
    <scope>NUCLEOTIDE SEQUENCE [LARGE SCALE GENOMIC DNA]</scope>
</reference>
<keyword evidence="3" id="KW-1185">Reference proteome</keyword>
<dbReference type="EMBL" id="MK455769">
    <property type="protein sequence ID" value="QBJ01050.1"/>
    <property type="molecule type" value="Genomic_DNA"/>
</dbReference>
<name>A0A5J6A1Z9_9CAUD</name>
<dbReference type="InterPro" id="IPR058003">
    <property type="entry name" value="Phage_gp12"/>
</dbReference>
<evidence type="ECO:0000256" key="1">
    <source>
        <dbReference type="SAM" id="MobiDB-lite"/>
    </source>
</evidence>
<sequence length="807" mass="91114">MGRVQAGWGRPIQGMSQQADRDRINGQCTLQENMVPSVLDSLYKRIGTKHLFEMPMGVGAWDDRTVIYFYDRGDEEKYFIFVEPNTTTPIIYRIDGTRCTVDVDHLALDYCTAADPAKEMTFNTIGDYTFIANGGIQVQKSTQVQPANPDNMAIVYLQFATYSRDYQIHVNGATVASYHTVGGSYTDVGAANEAAEKIKTNYVAAQLAAAFNNKPYNVEVHDNVLVITKTDGPIYTITTTDSADGEDLIAVKNRVKSTAHLPPYAPQGWVLEVQDNNGYKRNSFFLVSEGYNGSNVTWREGVEGGQNLGFHLGTMPHVLVRESIVNGVPHFKLRQGEWELRAVGNDITNPFPSFVGSYVQSVGTFQNRLFLTAGESAVFSRTNEFFNFFRETVQVQSDSDPWDAFSDSEKINLIKNSLVLDGDAVFFAESGQFIVSGDKPLTPSNGVFKQMTSFPMNVIAKPAITGESIMFAYDAGNYSGIREMFTDSDKDTKQARPITEHVEKMIQGKVQQLSSSPNSNILLVRSSVERNVVYVYDWMWNGPDKVQAAWHRWVFDPNCKILHCQFVQDNLYIVVLHGGKVYLELIPLVNDDDEQGMMFPCRLDSRVDVTATWNPELGYWWFDAPRDIPANELHNWRLVMGEGCFPEERGLPVEFTKSPTPKRYIVNAELAEIDPVQSNTVRLTLGRTYLSRYVLTQPFIRDQSGNVMSIDDITIGRVSINYTESAEFTAYVNDDINHQWMYPFSGRVMGDIRNTVGFAKLRSGTFPFPVRLKSHRSRIEVQSDSHYPLQIRGFEWEGSYQQTGRRM</sequence>
<organism evidence="2 3">
    <name type="scientific">Aeromonas phage MJG</name>
    <dbReference type="NCBI Taxonomy" id="2510451"/>
    <lineage>
        <taxon>Viruses</taxon>
        <taxon>Duplodnaviria</taxon>
        <taxon>Heunggongvirae</taxon>
        <taxon>Uroviricota</taxon>
        <taxon>Caudoviricetes</taxon>
        <taxon>Autographivirales</taxon>
        <taxon>Autosignataviridae</taxon>
        <taxon>Colwellvirinae</taxon>
        <taxon>Daolivirus</taxon>
        <taxon>Daolivirus MJG</taxon>
    </lineage>
</organism>
<evidence type="ECO:0000313" key="2">
    <source>
        <dbReference type="EMBL" id="QBJ01050.1"/>
    </source>
</evidence>
<dbReference type="Pfam" id="PF25675">
    <property type="entry name" value="Phage_nozzle"/>
    <property type="match status" value="1"/>
</dbReference>
<dbReference type="Proteomes" id="UP000327497">
    <property type="component" value="Segment"/>
</dbReference>
<protein>
    <submittedName>
        <fullName evidence="2">Putative tail tubular protein B</fullName>
    </submittedName>
</protein>
<proteinExistence type="predicted"/>
<evidence type="ECO:0000313" key="3">
    <source>
        <dbReference type="Proteomes" id="UP000327497"/>
    </source>
</evidence>
<feature type="region of interest" description="Disordered" evidence="1">
    <location>
        <begin position="1"/>
        <end position="21"/>
    </location>
</feature>
<accession>A0A5J6A1Z9</accession>